<sequence>MSDSKKQLLKVFIEMFPIVLFFYAYDSEDRESIYLATQVFMAAMAVSMIASRVVFGKIGTILWISGGLVGVFGGATLYFHNDLFIKLKPTILYGFFAFALLGGVPFGKYFLRNVFEGGFPPMPDEAWRTLTIRFGWFYIFNAVLNEVIHRNFAMETWIAAKLWLFMPMSILFMMLQMPMLMKYMDNETKE</sequence>
<evidence type="ECO:0000256" key="2">
    <source>
        <dbReference type="ARBA" id="ARBA00022692"/>
    </source>
</evidence>
<evidence type="ECO:0000256" key="3">
    <source>
        <dbReference type="ARBA" id="ARBA00022989"/>
    </source>
</evidence>
<proteinExistence type="inferred from homology"/>
<keyword evidence="3 5" id="KW-1133">Transmembrane helix</keyword>
<evidence type="ECO:0000313" key="6">
    <source>
        <dbReference type="EMBL" id="VAW02891.1"/>
    </source>
</evidence>
<gene>
    <name evidence="6" type="ORF">MNBD_ALPHA01-2220</name>
</gene>
<evidence type="ECO:0000256" key="5">
    <source>
        <dbReference type="SAM" id="Phobius"/>
    </source>
</evidence>
<dbReference type="InterPro" id="IPR006008">
    <property type="entry name" value="YciB"/>
</dbReference>
<feature type="transmembrane region" description="Helical" evidence="5">
    <location>
        <begin position="160"/>
        <end position="181"/>
    </location>
</feature>
<organism evidence="6">
    <name type="scientific">hydrothermal vent metagenome</name>
    <dbReference type="NCBI Taxonomy" id="652676"/>
    <lineage>
        <taxon>unclassified sequences</taxon>
        <taxon>metagenomes</taxon>
        <taxon>ecological metagenomes</taxon>
    </lineage>
</organism>
<feature type="transmembrane region" description="Helical" evidence="5">
    <location>
        <begin position="32"/>
        <end position="55"/>
    </location>
</feature>
<keyword evidence="1" id="KW-1003">Cell membrane</keyword>
<evidence type="ECO:0000256" key="1">
    <source>
        <dbReference type="ARBA" id="ARBA00022475"/>
    </source>
</evidence>
<keyword evidence="2 5" id="KW-0812">Transmembrane</keyword>
<accession>A0A3B0S9K6</accession>
<dbReference type="AlphaFoldDB" id="A0A3B0S9K6"/>
<dbReference type="PANTHER" id="PTHR36917:SF1">
    <property type="entry name" value="INNER MEMBRANE-SPANNING PROTEIN YCIB"/>
    <property type="match status" value="1"/>
</dbReference>
<evidence type="ECO:0000256" key="4">
    <source>
        <dbReference type="ARBA" id="ARBA00023136"/>
    </source>
</evidence>
<protein>
    <submittedName>
        <fullName evidence="6">Intracellular septation protein IspA</fullName>
    </submittedName>
</protein>
<keyword evidence="4 5" id="KW-0472">Membrane</keyword>
<feature type="transmembrane region" description="Helical" evidence="5">
    <location>
        <begin position="6"/>
        <end position="25"/>
    </location>
</feature>
<feature type="transmembrane region" description="Helical" evidence="5">
    <location>
        <begin position="91"/>
        <end position="110"/>
    </location>
</feature>
<dbReference type="Pfam" id="PF04279">
    <property type="entry name" value="IspA"/>
    <property type="match status" value="1"/>
</dbReference>
<dbReference type="EMBL" id="UOEJ01000165">
    <property type="protein sequence ID" value="VAW02891.1"/>
    <property type="molecule type" value="Genomic_DNA"/>
</dbReference>
<name>A0A3B0S9K6_9ZZZZ</name>
<reference evidence="6" key="1">
    <citation type="submission" date="2018-06" db="EMBL/GenBank/DDBJ databases">
        <authorList>
            <person name="Zhirakovskaya E."/>
        </authorList>
    </citation>
    <scope>NUCLEOTIDE SEQUENCE</scope>
</reference>
<feature type="transmembrane region" description="Helical" evidence="5">
    <location>
        <begin position="61"/>
        <end position="79"/>
    </location>
</feature>
<dbReference type="HAMAP" id="MF_00189">
    <property type="entry name" value="YciB"/>
    <property type="match status" value="1"/>
</dbReference>
<dbReference type="GO" id="GO:0005886">
    <property type="term" value="C:plasma membrane"/>
    <property type="evidence" value="ECO:0007669"/>
    <property type="project" value="TreeGrafter"/>
</dbReference>
<dbReference type="PANTHER" id="PTHR36917">
    <property type="entry name" value="INTRACELLULAR SEPTATION PROTEIN A-RELATED"/>
    <property type="match status" value="1"/>
</dbReference>